<feature type="binding site" evidence="6">
    <location>
        <position position="333"/>
    </location>
    <ligand>
        <name>Zn(2+)</name>
        <dbReference type="ChEBI" id="CHEBI:29105"/>
    </ligand>
</feature>
<feature type="compositionally biased region" description="Polar residues" evidence="7">
    <location>
        <begin position="1"/>
        <end position="10"/>
    </location>
</feature>
<evidence type="ECO:0000256" key="2">
    <source>
        <dbReference type="ARBA" id="ARBA00022679"/>
    </source>
</evidence>
<feature type="active site" description="Proton acceptor" evidence="6">
    <location>
        <position position="298"/>
    </location>
</feature>
<dbReference type="GO" id="GO:0017136">
    <property type="term" value="F:histone deacetylase activity, NAD-dependent"/>
    <property type="evidence" value="ECO:0007669"/>
    <property type="project" value="TreeGrafter"/>
</dbReference>
<dbReference type="GeneID" id="25735208"/>
<dbReference type="STRING" id="145388.A0A0D2MSX8"/>
<feature type="compositionally biased region" description="Low complexity" evidence="7">
    <location>
        <begin position="21"/>
        <end position="66"/>
    </location>
</feature>
<dbReference type="InterPro" id="IPR026590">
    <property type="entry name" value="Ssirtuin_cat_dom"/>
</dbReference>
<dbReference type="KEGG" id="mng:MNEG_2330"/>
<keyword evidence="11" id="KW-1185">Reference proteome</keyword>
<evidence type="ECO:0000256" key="7">
    <source>
        <dbReference type="SAM" id="MobiDB-lite"/>
    </source>
</evidence>
<feature type="transmembrane region" description="Helical" evidence="8">
    <location>
        <begin position="164"/>
        <end position="190"/>
    </location>
</feature>
<dbReference type="PROSITE" id="PS50305">
    <property type="entry name" value="SIRTUIN"/>
    <property type="match status" value="1"/>
</dbReference>
<feature type="compositionally biased region" description="Acidic residues" evidence="7">
    <location>
        <begin position="515"/>
        <end position="524"/>
    </location>
</feature>
<dbReference type="Proteomes" id="UP000054498">
    <property type="component" value="Unassembled WGS sequence"/>
</dbReference>
<dbReference type="GO" id="GO:0070403">
    <property type="term" value="F:NAD+ binding"/>
    <property type="evidence" value="ECO:0007669"/>
    <property type="project" value="InterPro"/>
</dbReference>
<protein>
    <submittedName>
        <fullName evidence="10">NAD-dependent deacetylase sirtuin 2</fullName>
        <ecNumber evidence="10">3.5.1.-</ecNumber>
    </submittedName>
</protein>
<dbReference type="GO" id="GO:0046872">
    <property type="term" value="F:metal ion binding"/>
    <property type="evidence" value="ECO:0007669"/>
    <property type="project" value="UniProtKB-KW"/>
</dbReference>
<keyword evidence="8" id="KW-1133">Transmembrane helix</keyword>
<comment type="cofactor">
    <cofactor evidence="1">
        <name>Zn(2+)</name>
        <dbReference type="ChEBI" id="CHEBI:29105"/>
    </cofactor>
</comment>
<evidence type="ECO:0000256" key="3">
    <source>
        <dbReference type="ARBA" id="ARBA00022723"/>
    </source>
</evidence>
<dbReference type="GO" id="GO:0005634">
    <property type="term" value="C:nucleus"/>
    <property type="evidence" value="ECO:0007669"/>
    <property type="project" value="TreeGrafter"/>
</dbReference>
<feature type="region of interest" description="Disordered" evidence="7">
    <location>
        <begin position="1"/>
        <end position="78"/>
    </location>
</feature>
<feature type="domain" description="Deacetylase sirtuin-type" evidence="9">
    <location>
        <begin position="168"/>
        <end position="446"/>
    </location>
</feature>
<feature type="compositionally biased region" description="Low complexity" evidence="7">
    <location>
        <begin position="484"/>
        <end position="493"/>
    </location>
</feature>
<dbReference type="OrthoDB" id="424302at2759"/>
<feature type="binding site" evidence="6">
    <location>
        <position position="306"/>
    </location>
    <ligand>
        <name>Zn(2+)</name>
        <dbReference type="ChEBI" id="CHEBI:29105"/>
    </ligand>
</feature>
<feature type="binding site" evidence="6">
    <location>
        <position position="328"/>
    </location>
    <ligand>
        <name>Zn(2+)</name>
        <dbReference type="ChEBI" id="CHEBI:29105"/>
    </ligand>
</feature>
<evidence type="ECO:0000259" key="9">
    <source>
        <dbReference type="PROSITE" id="PS50305"/>
    </source>
</evidence>
<dbReference type="InterPro" id="IPR050134">
    <property type="entry name" value="NAD-dep_sirtuin_deacylases"/>
</dbReference>
<evidence type="ECO:0000256" key="6">
    <source>
        <dbReference type="PROSITE-ProRule" id="PRU00236"/>
    </source>
</evidence>
<keyword evidence="2" id="KW-0808">Transferase</keyword>
<dbReference type="GO" id="GO:0016787">
    <property type="term" value="F:hydrolase activity"/>
    <property type="evidence" value="ECO:0007669"/>
    <property type="project" value="UniProtKB-KW"/>
</dbReference>
<dbReference type="AlphaFoldDB" id="A0A0D2MSX8"/>
<evidence type="ECO:0000313" key="10">
    <source>
        <dbReference type="EMBL" id="KIZ05630.1"/>
    </source>
</evidence>
<evidence type="ECO:0000256" key="4">
    <source>
        <dbReference type="ARBA" id="ARBA00022833"/>
    </source>
</evidence>
<evidence type="ECO:0000256" key="8">
    <source>
        <dbReference type="SAM" id="Phobius"/>
    </source>
</evidence>
<evidence type="ECO:0000313" key="11">
    <source>
        <dbReference type="Proteomes" id="UP000054498"/>
    </source>
</evidence>
<dbReference type="InterPro" id="IPR003000">
    <property type="entry name" value="Sirtuin"/>
</dbReference>
<dbReference type="PANTHER" id="PTHR11085:SF6">
    <property type="entry name" value="NAD-DEPENDENT PROTEIN DEACETYLASE SIRTUIN-2"/>
    <property type="match status" value="1"/>
</dbReference>
<evidence type="ECO:0000256" key="5">
    <source>
        <dbReference type="ARBA" id="ARBA00023027"/>
    </source>
</evidence>
<keyword evidence="8" id="KW-0472">Membrane</keyword>
<dbReference type="Gene3D" id="3.30.1600.10">
    <property type="entry name" value="SIR2/SIRT2 'Small Domain"/>
    <property type="match status" value="1"/>
</dbReference>
<dbReference type="PANTHER" id="PTHR11085">
    <property type="entry name" value="NAD-DEPENDENT PROTEIN DEACYLASE SIRTUIN-5, MITOCHONDRIAL-RELATED"/>
    <property type="match status" value="1"/>
</dbReference>
<organism evidence="10 11">
    <name type="scientific">Monoraphidium neglectum</name>
    <dbReference type="NCBI Taxonomy" id="145388"/>
    <lineage>
        <taxon>Eukaryota</taxon>
        <taxon>Viridiplantae</taxon>
        <taxon>Chlorophyta</taxon>
        <taxon>core chlorophytes</taxon>
        <taxon>Chlorophyceae</taxon>
        <taxon>CS clade</taxon>
        <taxon>Sphaeropleales</taxon>
        <taxon>Selenastraceae</taxon>
        <taxon>Monoraphidium</taxon>
    </lineage>
</organism>
<evidence type="ECO:0000256" key="1">
    <source>
        <dbReference type="ARBA" id="ARBA00001947"/>
    </source>
</evidence>
<accession>A0A0D2MSX8</accession>
<dbReference type="InterPro" id="IPR029035">
    <property type="entry name" value="DHS-like_NAD/FAD-binding_dom"/>
</dbReference>
<name>A0A0D2MSX8_9CHLO</name>
<proteinExistence type="predicted"/>
<feature type="binding site" evidence="6">
    <location>
        <position position="309"/>
    </location>
    <ligand>
        <name>Zn(2+)</name>
        <dbReference type="ChEBI" id="CHEBI:29105"/>
    </ligand>
</feature>
<dbReference type="SUPFAM" id="SSF52467">
    <property type="entry name" value="DHS-like NAD/FAD-binding domain"/>
    <property type="match status" value="1"/>
</dbReference>
<sequence length="524" mass="54916">MSSASGSTDPCNGPAADNEHAQQQAAPQPSQRPQQQGPHPGELAAAAADAAQEEPGGAPETAAAGAVDGGSDYAAPDVEGVSAPDIEALVADLARRLELGEPVDPGVLQLLQDAGVIRIRRREATSARRPPVLEPLTLEGVAAHIKAGRAKRIIIMVLGEGLRVLLLMLLLLLPLLLLLLPLLLPLLLLAGRTFAHCVSVSAGIPDFRTPGTGLYSQLDRLNLPTPEAVFEMNYFRRNPKPFHILAKELFPGNFAPTPAHVFMKLLLDKGLLLRVYTQNIDSLEHQAGLPCDRVVAAHGNFDTAHCIKCGRQHSVDYVKEAVFADKICHCSSCGGLVKPDIVFFGESLPDRFYDMAEVDFPRADLLIVLGTSLVVHPFASLIGCVGGSVPRLLINRERVGEDEPYQILQGVKSGGGFDFDAGYRDVLHLGDCDDGCRRLAALLGWGDELEAMVQAAGCGAPGGSGGAARVAAGIAKGVERSEAAGEAGSAVAGEGDDRGGVDGQAPPPDATAEIDAAEDDGAKL</sequence>
<dbReference type="EC" id="3.5.1.-" evidence="10"/>
<dbReference type="EMBL" id="KK100479">
    <property type="protein sequence ID" value="KIZ05630.1"/>
    <property type="molecule type" value="Genomic_DNA"/>
</dbReference>
<gene>
    <name evidence="10" type="ORF">MNEG_2330</name>
</gene>
<keyword evidence="8" id="KW-0812">Transmembrane</keyword>
<dbReference type="Pfam" id="PF02146">
    <property type="entry name" value="SIR2"/>
    <property type="match status" value="1"/>
</dbReference>
<dbReference type="RefSeq" id="XP_013904649.1">
    <property type="nucleotide sequence ID" value="XM_014049195.1"/>
</dbReference>
<reference evidence="10 11" key="1">
    <citation type="journal article" date="2013" name="BMC Genomics">
        <title>Reconstruction of the lipid metabolism for the microalga Monoraphidium neglectum from its genome sequence reveals characteristics suitable for biofuel production.</title>
        <authorList>
            <person name="Bogen C."/>
            <person name="Al-Dilaimi A."/>
            <person name="Albersmeier A."/>
            <person name="Wichmann J."/>
            <person name="Grundmann M."/>
            <person name="Rupp O."/>
            <person name="Lauersen K.J."/>
            <person name="Blifernez-Klassen O."/>
            <person name="Kalinowski J."/>
            <person name="Goesmann A."/>
            <person name="Mussgnug J.H."/>
            <person name="Kruse O."/>
        </authorList>
    </citation>
    <scope>NUCLEOTIDE SEQUENCE [LARGE SCALE GENOMIC DNA]</scope>
    <source>
        <strain evidence="10 11">SAG 48.87</strain>
    </source>
</reference>
<keyword evidence="4 6" id="KW-0862">Zinc</keyword>
<feature type="region of interest" description="Disordered" evidence="7">
    <location>
        <begin position="483"/>
        <end position="524"/>
    </location>
</feature>
<keyword evidence="3 6" id="KW-0479">Metal-binding</keyword>
<dbReference type="InterPro" id="IPR026591">
    <property type="entry name" value="Sirtuin_cat_small_dom_sf"/>
</dbReference>
<dbReference type="Gene3D" id="3.40.50.1220">
    <property type="entry name" value="TPP-binding domain"/>
    <property type="match status" value="1"/>
</dbReference>
<keyword evidence="10" id="KW-0378">Hydrolase</keyword>
<keyword evidence="5" id="KW-0520">NAD</keyword>